<evidence type="ECO:0000256" key="2">
    <source>
        <dbReference type="ARBA" id="ARBA00023125"/>
    </source>
</evidence>
<dbReference type="Proteomes" id="UP001597371">
    <property type="component" value="Unassembled WGS sequence"/>
</dbReference>
<dbReference type="PANTHER" id="PTHR42756">
    <property type="entry name" value="TRANSCRIPTIONAL REGULATOR, MARR"/>
    <property type="match status" value="1"/>
</dbReference>
<organism evidence="6 7">
    <name type="scientific">Aureimonas populi</name>
    <dbReference type="NCBI Taxonomy" id="1701758"/>
    <lineage>
        <taxon>Bacteria</taxon>
        <taxon>Pseudomonadati</taxon>
        <taxon>Pseudomonadota</taxon>
        <taxon>Alphaproteobacteria</taxon>
        <taxon>Hyphomicrobiales</taxon>
        <taxon>Aurantimonadaceae</taxon>
        <taxon>Aureimonas</taxon>
    </lineage>
</organism>
<dbReference type="EMBL" id="JBHUIJ010000004">
    <property type="protein sequence ID" value="MFD2236569.1"/>
    <property type="molecule type" value="Genomic_DNA"/>
</dbReference>
<dbReference type="InterPro" id="IPR036388">
    <property type="entry name" value="WH-like_DNA-bd_sf"/>
</dbReference>
<evidence type="ECO:0000313" key="7">
    <source>
        <dbReference type="Proteomes" id="UP001597371"/>
    </source>
</evidence>
<keyword evidence="7" id="KW-1185">Reference proteome</keyword>
<evidence type="ECO:0000313" key="6">
    <source>
        <dbReference type="EMBL" id="MFD2236569.1"/>
    </source>
</evidence>
<proteinExistence type="predicted"/>
<evidence type="ECO:0000256" key="1">
    <source>
        <dbReference type="ARBA" id="ARBA00023015"/>
    </source>
</evidence>
<dbReference type="PANTHER" id="PTHR42756:SF1">
    <property type="entry name" value="TRANSCRIPTIONAL REPRESSOR OF EMRAB OPERON"/>
    <property type="match status" value="1"/>
</dbReference>
<dbReference type="SMART" id="SM00347">
    <property type="entry name" value="HTH_MARR"/>
    <property type="match status" value="1"/>
</dbReference>
<name>A0ABW5CH20_9HYPH</name>
<dbReference type="InterPro" id="IPR000835">
    <property type="entry name" value="HTH_MarR-typ"/>
</dbReference>
<dbReference type="RefSeq" id="WP_245195600.1">
    <property type="nucleotide sequence ID" value="NZ_CP072611.1"/>
</dbReference>
<dbReference type="SUPFAM" id="SSF46785">
    <property type="entry name" value="Winged helix' DNA-binding domain"/>
    <property type="match status" value="1"/>
</dbReference>
<comment type="caution">
    <text evidence="6">The sequence shown here is derived from an EMBL/GenBank/DDBJ whole genome shotgun (WGS) entry which is preliminary data.</text>
</comment>
<dbReference type="InterPro" id="IPR023187">
    <property type="entry name" value="Tscrpt_reg_MarR-type_CS"/>
</dbReference>
<keyword evidence="3" id="KW-0804">Transcription</keyword>
<feature type="region of interest" description="Disordered" evidence="4">
    <location>
        <begin position="1"/>
        <end position="21"/>
    </location>
</feature>
<gene>
    <name evidence="6" type="ORF">ACFSKQ_03700</name>
</gene>
<feature type="domain" description="HTH marR-type" evidence="5">
    <location>
        <begin position="22"/>
        <end position="164"/>
    </location>
</feature>
<dbReference type="PROSITE" id="PS50995">
    <property type="entry name" value="HTH_MARR_2"/>
    <property type="match status" value="1"/>
</dbReference>
<dbReference type="Gene3D" id="1.10.10.10">
    <property type="entry name" value="Winged helix-like DNA-binding domain superfamily/Winged helix DNA-binding domain"/>
    <property type="match status" value="1"/>
</dbReference>
<protein>
    <submittedName>
        <fullName evidence="6">MarR family winged helix-turn-helix transcriptional regulator</fullName>
    </submittedName>
</protein>
<evidence type="ECO:0000256" key="3">
    <source>
        <dbReference type="ARBA" id="ARBA00023163"/>
    </source>
</evidence>
<keyword evidence="1" id="KW-0805">Transcription regulation</keyword>
<accession>A0ABW5CH20</accession>
<evidence type="ECO:0000256" key="4">
    <source>
        <dbReference type="SAM" id="MobiDB-lite"/>
    </source>
</evidence>
<sequence length="164" mass="18017">MRDRDGDNGAERAQEEAEPGEAVELGILAGHLGFHLRLANDRTFETFADLLGADRLRPGCFTMLILIANNPGITQTGISRACGRDKSSVAKALRYMEDEGLIRRERVEDDRRSSASFVTPAGAQRVERLQEKARIQSARISAALGEARVQELLATLKALIDRLS</sequence>
<keyword evidence="2" id="KW-0238">DNA-binding</keyword>
<feature type="compositionally biased region" description="Basic and acidic residues" evidence="4">
    <location>
        <begin position="1"/>
        <end position="15"/>
    </location>
</feature>
<dbReference type="Pfam" id="PF12802">
    <property type="entry name" value="MarR_2"/>
    <property type="match status" value="1"/>
</dbReference>
<dbReference type="InterPro" id="IPR036390">
    <property type="entry name" value="WH_DNA-bd_sf"/>
</dbReference>
<reference evidence="7" key="1">
    <citation type="journal article" date="2019" name="Int. J. Syst. Evol. Microbiol.">
        <title>The Global Catalogue of Microorganisms (GCM) 10K type strain sequencing project: providing services to taxonomists for standard genome sequencing and annotation.</title>
        <authorList>
            <consortium name="The Broad Institute Genomics Platform"/>
            <consortium name="The Broad Institute Genome Sequencing Center for Infectious Disease"/>
            <person name="Wu L."/>
            <person name="Ma J."/>
        </authorList>
    </citation>
    <scope>NUCLEOTIDE SEQUENCE [LARGE SCALE GENOMIC DNA]</scope>
    <source>
        <strain evidence="7">ZS-35-S2</strain>
    </source>
</reference>
<evidence type="ECO:0000259" key="5">
    <source>
        <dbReference type="PROSITE" id="PS50995"/>
    </source>
</evidence>
<dbReference type="PROSITE" id="PS01117">
    <property type="entry name" value="HTH_MARR_1"/>
    <property type="match status" value="1"/>
</dbReference>